<dbReference type="RefSeq" id="WP_091391706.1">
    <property type="nucleotide sequence ID" value="NZ_BKAI01000001.1"/>
</dbReference>
<reference evidence="1 2" key="1">
    <citation type="submission" date="2016-10" db="EMBL/GenBank/DDBJ databases">
        <authorList>
            <person name="de Groot N.N."/>
        </authorList>
    </citation>
    <scope>NUCLEOTIDE SEQUENCE [LARGE SCALE GENOMIC DNA]</scope>
    <source>
        <strain evidence="1 2">CGMCC 1.10076</strain>
    </source>
</reference>
<accession>A0A1G8SEK4</accession>
<organism evidence="1 2">
    <name type="scientific">Flavobacterium noncentrifugens</name>
    <dbReference type="NCBI Taxonomy" id="1128970"/>
    <lineage>
        <taxon>Bacteria</taxon>
        <taxon>Pseudomonadati</taxon>
        <taxon>Bacteroidota</taxon>
        <taxon>Flavobacteriia</taxon>
        <taxon>Flavobacteriales</taxon>
        <taxon>Flavobacteriaceae</taxon>
        <taxon>Flavobacterium</taxon>
    </lineage>
</organism>
<evidence type="ECO:0000313" key="1">
    <source>
        <dbReference type="EMBL" id="SDJ27638.1"/>
    </source>
</evidence>
<dbReference type="OrthoDB" id="1151160at2"/>
<gene>
    <name evidence="1" type="ORF">SAMN04487935_0524</name>
</gene>
<proteinExistence type="predicted"/>
<protein>
    <submittedName>
        <fullName evidence="1">Uncharacterized protein</fullName>
    </submittedName>
</protein>
<dbReference type="AlphaFoldDB" id="A0A1G8SEK4"/>
<evidence type="ECO:0000313" key="2">
    <source>
        <dbReference type="Proteomes" id="UP000199580"/>
    </source>
</evidence>
<dbReference type="EMBL" id="FNEZ01000001">
    <property type="protein sequence ID" value="SDJ27638.1"/>
    <property type="molecule type" value="Genomic_DNA"/>
</dbReference>
<dbReference type="Proteomes" id="UP000199580">
    <property type="component" value="Unassembled WGS sequence"/>
</dbReference>
<dbReference type="STRING" id="1128970.SAMN04487935_0524"/>
<name>A0A1G8SEK4_9FLAO</name>
<keyword evidence="2" id="KW-1185">Reference proteome</keyword>
<sequence>MKKLLIVVFFLSAATGFSQRFDILSGQLKNLKGITEFNVTFDYKDLKVHGYDTEEAYLQDKMKKREEKGTDETFKAAWYADRGSKYEPKFIEYFNKKFDNGEIKVAKNPEAKYTMNIKTLWIYPGYSVVAAAEPAKITAIVTISETANPSNILVSIEFDKSIGIEQGQFDFDQGYRIAGAYEKLAKNLSMQLKRFL</sequence>